<evidence type="ECO:0000256" key="7">
    <source>
        <dbReference type="ARBA" id="ARBA00022840"/>
    </source>
</evidence>
<evidence type="ECO:0000256" key="2">
    <source>
        <dbReference type="ARBA" id="ARBA00003213"/>
    </source>
</evidence>
<dbReference type="AlphaFoldDB" id="A0A1F6AXL7"/>
<feature type="site" description="Interaction with substrate tRNA" evidence="10">
    <location>
        <position position="123"/>
    </location>
</feature>
<dbReference type="EMBL" id="MFJX01000076">
    <property type="protein sequence ID" value="OGG29242.1"/>
    <property type="molecule type" value="Genomic_DNA"/>
</dbReference>
<keyword evidence="7 10" id="KW-0067">ATP-binding</keyword>
<comment type="caution">
    <text evidence="10">Lacks conserved residue(s) required for the propagation of feature annotation.</text>
</comment>
<dbReference type="InterPro" id="IPR027417">
    <property type="entry name" value="P-loop_NTPase"/>
</dbReference>
<evidence type="ECO:0000256" key="4">
    <source>
        <dbReference type="ARBA" id="ARBA00022679"/>
    </source>
</evidence>
<feature type="binding site" evidence="10">
    <location>
        <begin position="11"/>
        <end position="16"/>
    </location>
    <ligand>
        <name>substrate</name>
    </ligand>
</feature>
<comment type="subunit">
    <text evidence="10">Monomer.</text>
</comment>
<evidence type="ECO:0000256" key="9">
    <source>
        <dbReference type="ARBA" id="ARBA00049563"/>
    </source>
</evidence>
<feature type="region of interest" description="Interaction with substrate tRNA" evidence="10">
    <location>
        <begin position="34"/>
        <end position="37"/>
    </location>
</feature>
<comment type="similarity">
    <text evidence="3 10">Belongs to the IPP transferase family.</text>
</comment>
<dbReference type="Pfam" id="PF01715">
    <property type="entry name" value="IPPT"/>
    <property type="match status" value="1"/>
</dbReference>
<dbReference type="PANTHER" id="PTHR11088">
    <property type="entry name" value="TRNA DIMETHYLALLYLTRANSFERASE"/>
    <property type="match status" value="1"/>
</dbReference>
<dbReference type="EC" id="2.5.1.75" evidence="10"/>
<gene>
    <name evidence="10" type="primary">miaA</name>
    <name evidence="11" type="ORF">A3A63_00200</name>
</gene>
<dbReference type="InterPro" id="IPR025662">
    <property type="entry name" value="Sigma_54_int_dom_ATP-bd_1"/>
</dbReference>
<dbReference type="PROSITE" id="PS00675">
    <property type="entry name" value="SIGMA54_INTERACT_1"/>
    <property type="match status" value="1"/>
</dbReference>
<comment type="caution">
    <text evidence="11">The sequence shown here is derived from an EMBL/GenBank/DDBJ whole genome shotgun (WGS) entry which is preliminary data.</text>
</comment>
<dbReference type="GO" id="GO:0006400">
    <property type="term" value="P:tRNA modification"/>
    <property type="evidence" value="ECO:0007669"/>
    <property type="project" value="TreeGrafter"/>
</dbReference>
<dbReference type="SUPFAM" id="SSF52540">
    <property type="entry name" value="P-loop containing nucleoside triphosphate hydrolases"/>
    <property type="match status" value="1"/>
</dbReference>
<keyword evidence="6 10" id="KW-0547">Nucleotide-binding</keyword>
<dbReference type="HAMAP" id="MF_00185">
    <property type="entry name" value="IPP_trans"/>
    <property type="match status" value="1"/>
</dbReference>
<dbReference type="Gene3D" id="1.10.287.890">
    <property type="entry name" value="Crystal structure of tRNA isopentenylpyrophosphate transferase (bh2366) domain"/>
    <property type="match status" value="1"/>
</dbReference>
<comment type="function">
    <text evidence="2 10">Catalyzes the transfer of a dimethylallyl group onto the adenine at position 37 in tRNAs that read codons beginning with uridine, leading to the formation of N6-(dimethylallyl)adenosine (i(6)A).</text>
</comment>
<evidence type="ECO:0000313" key="12">
    <source>
        <dbReference type="Proteomes" id="UP000176450"/>
    </source>
</evidence>
<comment type="cofactor">
    <cofactor evidence="1 10">
        <name>Mg(2+)</name>
        <dbReference type="ChEBI" id="CHEBI:18420"/>
    </cofactor>
</comment>
<evidence type="ECO:0000313" key="11">
    <source>
        <dbReference type="EMBL" id="OGG29242.1"/>
    </source>
</evidence>
<organism evidence="11 12">
    <name type="scientific">Candidatus Gottesmanbacteria bacterium RIFCSPLOWO2_01_FULL_46_9</name>
    <dbReference type="NCBI Taxonomy" id="1798394"/>
    <lineage>
        <taxon>Bacteria</taxon>
        <taxon>Candidatus Gottesmaniibacteriota</taxon>
    </lineage>
</organism>
<keyword evidence="5 10" id="KW-0819">tRNA processing</keyword>
<accession>A0A1F6AXL7</accession>
<keyword evidence="8 10" id="KW-0460">Magnesium</keyword>
<dbReference type="GO" id="GO:0005524">
    <property type="term" value="F:ATP binding"/>
    <property type="evidence" value="ECO:0007669"/>
    <property type="project" value="UniProtKB-UniRule"/>
</dbReference>
<dbReference type="InterPro" id="IPR018022">
    <property type="entry name" value="IPT"/>
</dbReference>
<dbReference type="Proteomes" id="UP000176450">
    <property type="component" value="Unassembled WGS sequence"/>
</dbReference>
<evidence type="ECO:0000256" key="10">
    <source>
        <dbReference type="HAMAP-Rule" id="MF_00185"/>
    </source>
</evidence>
<dbReference type="Pfam" id="PF01745">
    <property type="entry name" value="IPT"/>
    <property type="match status" value="1"/>
</dbReference>
<dbReference type="GO" id="GO:0052381">
    <property type="term" value="F:tRNA dimethylallyltransferase activity"/>
    <property type="evidence" value="ECO:0007669"/>
    <property type="project" value="UniProtKB-UniRule"/>
</dbReference>
<sequence>MKKLLVICGQTGTGKTALAVSMARRLHGELISADSRQVYRGMDIGTGKDLTKNLKSQISNLKSTFKGKMYTLPAYSIKGIPVWMYDAVAPDEEFSVAHYQSLANRVISDVWSRGKLPIVVGGTGFYISSLIAAPETIDIPPNNALRSQLGTQSTGDLQATLQTLAPEVFASLNNSDKHNPRRLIRKIEIATHGQKERMKATQLPQYDKYLVGLTAAAPILNFRIDGRVDARVKQGVLSEVMRLLNSGYSWYLPSMNSLGYIQWKSYIEETDSAIKKASRETVVKKWKNDERAYAKRQMTWFKKITGIAWYDITWREFPKDVTESVLAWYTEAGHEHKN</sequence>
<feature type="site" description="Interaction with substrate tRNA" evidence="10">
    <location>
        <position position="146"/>
    </location>
</feature>
<evidence type="ECO:0000256" key="3">
    <source>
        <dbReference type="ARBA" id="ARBA00005842"/>
    </source>
</evidence>
<dbReference type="Gene3D" id="3.40.50.300">
    <property type="entry name" value="P-loop containing nucleotide triphosphate hydrolases"/>
    <property type="match status" value="1"/>
</dbReference>
<proteinExistence type="inferred from homology"/>
<keyword evidence="4 10" id="KW-0808">Transferase</keyword>
<reference evidence="11 12" key="1">
    <citation type="journal article" date="2016" name="Nat. Commun.">
        <title>Thousands of microbial genomes shed light on interconnected biogeochemical processes in an aquifer system.</title>
        <authorList>
            <person name="Anantharaman K."/>
            <person name="Brown C.T."/>
            <person name="Hug L.A."/>
            <person name="Sharon I."/>
            <person name="Castelle C.J."/>
            <person name="Probst A.J."/>
            <person name="Thomas B.C."/>
            <person name="Singh A."/>
            <person name="Wilkins M.J."/>
            <person name="Karaoz U."/>
            <person name="Brodie E.L."/>
            <person name="Williams K.H."/>
            <person name="Hubbard S.S."/>
            <person name="Banfield J.F."/>
        </authorList>
    </citation>
    <scope>NUCLEOTIDE SEQUENCE [LARGE SCALE GENOMIC DNA]</scope>
</reference>
<evidence type="ECO:0000256" key="8">
    <source>
        <dbReference type="ARBA" id="ARBA00022842"/>
    </source>
</evidence>
<name>A0A1F6AXL7_9BACT</name>
<dbReference type="PANTHER" id="PTHR11088:SF60">
    <property type="entry name" value="TRNA DIMETHYLALLYLTRANSFERASE"/>
    <property type="match status" value="1"/>
</dbReference>
<comment type="catalytic activity">
    <reaction evidence="9 10">
        <text>adenosine(37) in tRNA + dimethylallyl diphosphate = N(6)-dimethylallyladenosine(37) in tRNA + diphosphate</text>
        <dbReference type="Rhea" id="RHEA:26482"/>
        <dbReference type="Rhea" id="RHEA-COMP:10162"/>
        <dbReference type="Rhea" id="RHEA-COMP:10375"/>
        <dbReference type="ChEBI" id="CHEBI:33019"/>
        <dbReference type="ChEBI" id="CHEBI:57623"/>
        <dbReference type="ChEBI" id="CHEBI:74411"/>
        <dbReference type="ChEBI" id="CHEBI:74415"/>
        <dbReference type="EC" id="2.5.1.75"/>
    </reaction>
</comment>
<evidence type="ECO:0000256" key="5">
    <source>
        <dbReference type="ARBA" id="ARBA00022694"/>
    </source>
</evidence>
<feature type="binding site" evidence="10">
    <location>
        <begin position="9"/>
        <end position="16"/>
    </location>
    <ligand>
        <name>ATP</name>
        <dbReference type="ChEBI" id="CHEBI:30616"/>
    </ligand>
</feature>
<dbReference type="InterPro" id="IPR039657">
    <property type="entry name" value="Dimethylallyltransferase"/>
</dbReference>
<protein>
    <recommendedName>
        <fullName evidence="10">tRNA dimethylallyltransferase</fullName>
        <ecNumber evidence="10">2.5.1.75</ecNumber>
    </recommendedName>
    <alternativeName>
        <fullName evidence="10">Dimethylallyl diphosphate:tRNA dimethylallyltransferase</fullName>
        <shortName evidence="10">DMAPP:tRNA dimethylallyltransferase</shortName>
        <shortName evidence="10">DMATase</shortName>
    </alternativeName>
    <alternativeName>
        <fullName evidence="10">Isopentenyl-diphosphate:tRNA isopentenyltransferase</fullName>
        <shortName evidence="10">IPP transferase</shortName>
        <shortName evidence="10">IPPT</shortName>
        <shortName evidence="10">IPTase</shortName>
    </alternativeName>
</protein>
<evidence type="ECO:0000256" key="1">
    <source>
        <dbReference type="ARBA" id="ARBA00001946"/>
    </source>
</evidence>
<evidence type="ECO:0000256" key="6">
    <source>
        <dbReference type="ARBA" id="ARBA00022741"/>
    </source>
</evidence>